<dbReference type="InterPro" id="IPR051463">
    <property type="entry name" value="Peptidase_U62_metallo"/>
</dbReference>
<dbReference type="InterPro" id="IPR036059">
    <property type="entry name" value="TldD/PmbA_sf"/>
</dbReference>
<evidence type="ECO:0000256" key="1">
    <source>
        <dbReference type="ARBA" id="ARBA00022670"/>
    </source>
</evidence>
<dbReference type="SUPFAM" id="SSF111283">
    <property type="entry name" value="Putative modulator of DNA gyrase, PmbA/TldD"/>
    <property type="match status" value="1"/>
</dbReference>
<evidence type="ECO:0000259" key="5">
    <source>
        <dbReference type="Pfam" id="PF19290"/>
    </source>
</evidence>
<feature type="non-terminal residue" evidence="6">
    <location>
        <position position="216"/>
    </location>
</feature>
<dbReference type="GO" id="GO:0008237">
    <property type="term" value="F:metallopeptidase activity"/>
    <property type="evidence" value="ECO:0007669"/>
    <property type="project" value="UniProtKB-KW"/>
</dbReference>
<dbReference type="EMBL" id="BARV01000144">
    <property type="protein sequence ID" value="GAH94080.1"/>
    <property type="molecule type" value="Genomic_DNA"/>
</dbReference>
<dbReference type="InterPro" id="IPR035068">
    <property type="entry name" value="TldD/PmbA_N"/>
</dbReference>
<comment type="caution">
    <text evidence="6">The sequence shown here is derived from an EMBL/GenBank/DDBJ whole genome shotgun (WGS) entry which is preliminary data.</text>
</comment>
<accession>X1KKG8</accession>
<dbReference type="FunFam" id="3.30.2290.10:FF:000003">
    <property type="entry name" value="Zinc-dependent protease, TldD/PmbA family"/>
    <property type="match status" value="1"/>
</dbReference>
<name>X1KKG8_9ZZZZ</name>
<dbReference type="InterPro" id="IPR045570">
    <property type="entry name" value="Metalloprtase-TldD/E_cen_dom"/>
</dbReference>
<dbReference type="InterPro" id="IPR002510">
    <property type="entry name" value="Metalloprtase-TldD/E_N"/>
</dbReference>
<keyword evidence="1" id="KW-0645">Protease</keyword>
<dbReference type="GO" id="GO:0005829">
    <property type="term" value="C:cytosol"/>
    <property type="evidence" value="ECO:0007669"/>
    <property type="project" value="TreeGrafter"/>
</dbReference>
<dbReference type="GO" id="GO:0006508">
    <property type="term" value="P:proteolysis"/>
    <property type="evidence" value="ECO:0007669"/>
    <property type="project" value="UniProtKB-KW"/>
</dbReference>
<dbReference type="PANTHER" id="PTHR30624">
    <property type="entry name" value="UNCHARACTERIZED PROTEIN TLDD AND PMBA"/>
    <property type="match status" value="1"/>
</dbReference>
<dbReference type="AlphaFoldDB" id="X1KKG8"/>
<reference evidence="6" key="1">
    <citation type="journal article" date="2014" name="Front. Microbiol.">
        <title>High frequency of phylogenetically diverse reductive dehalogenase-homologous genes in deep subseafloor sedimentary metagenomes.</title>
        <authorList>
            <person name="Kawai M."/>
            <person name="Futagami T."/>
            <person name="Toyoda A."/>
            <person name="Takaki Y."/>
            <person name="Nishi S."/>
            <person name="Hori S."/>
            <person name="Arai W."/>
            <person name="Tsubouchi T."/>
            <person name="Morono Y."/>
            <person name="Uchiyama I."/>
            <person name="Ito T."/>
            <person name="Fujiyama A."/>
            <person name="Inagaki F."/>
            <person name="Takami H."/>
        </authorList>
    </citation>
    <scope>NUCLEOTIDE SEQUENCE</scope>
    <source>
        <strain evidence="6">Expedition CK06-06</strain>
    </source>
</reference>
<feature type="domain" description="Metalloprotease TldD/E central" evidence="5">
    <location>
        <begin position="113"/>
        <end position="195"/>
    </location>
</feature>
<evidence type="ECO:0000256" key="2">
    <source>
        <dbReference type="ARBA" id="ARBA00022801"/>
    </source>
</evidence>
<gene>
    <name evidence="6" type="ORF">S06H3_00713</name>
</gene>
<keyword evidence="2" id="KW-0378">Hydrolase</keyword>
<dbReference type="Pfam" id="PF19290">
    <property type="entry name" value="PmbA_TldD_2nd"/>
    <property type="match status" value="1"/>
</dbReference>
<protein>
    <recommendedName>
        <fullName evidence="7">TldD/PmbA family protein</fullName>
    </recommendedName>
</protein>
<proteinExistence type="predicted"/>
<dbReference type="Gene3D" id="3.30.2290.10">
    <property type="entry name" value="PmbA/TldD superfamily"/>
    <property type="match status" value="1"/>
</dbReference>
<evidence type="ECO:0008006" key="7">
    <source>
        <dbReference type="Google" id="ProtNLM"/>
    </source>
</evidence>
<sequence length="216" mass="23975">MKEILKDILNYLESKVSYADLRFVQTEKENIEVENGILSSYNVSTNRGVGIRVLANGAWGFASSNNLDKVSLQETAAKALDIARASALTKKEEIKLAAEDKHIATYTTPITKDPFQVSPAEKIDLLVKATKIMLKDKVKKSEGSFSFYKTYKMFISTDGSEIEQTIFESGGGIAAYAIGEGDFQKRSYPSSFGGDYATRGYEFIEEMNLLENAERT</sequence>
<evidence type="ECO:0000313" key="6">
    <source>
        <dbReference type="EMBL" id="GAH94080.1"/>
    </source>
</evidence>
<dbReference type="PANTHER" id="PTHR30624:SF10">
    <property type="entry name" value="CONSERVED PROTEIN"/>
    <property type="match status" value="1"/>
</dbReference>
<feature type="domain" description="Metalloprotease TldD/E N-terminal" evidence="4">
    <location>
        <begin position="19"/>
        <end position="83"/>
    </location>
</feature>
<evidence type="ECO:0000256" key="3">
    <source>
        <dbReference type="ARBA" id="ARBA00023049"/>
    </source>
</evidence>
<evidence type="ECO:0000259" key="4">
    <source>
        <dbReference type="Pfam" id="PF01523"/>
    </source>
</evidence>
<keyword evidence="3" id="KW-0482">Metalloprotease</keyword>
<organism evidence="6">
    <name type="scientific">marine sediment metagenome</name>
    <dbReference type="NCBI Taxonomy" id="412755"/>
    <lineage>
        <taxon>unclassified sequences</taxon>
        <taxon>metagenomes</taxon>
        <taxon>ecological metagenomes</taxon>
    </lineage>
</organism>
<dbReference type="Pfam" id="PF01523">
    <property type="entry name" value="PmbA_TldD_1st"/>
    <property type="match status" value="1"/>
</dbReference>